<reference evidence="2" key="1">
    <citation type="submission" date="2024-07" db="EMBL/GenBank/DDBJ databases">
        <title>Two chromosome-level genome assemblies of Korean endemic species Abeliophyllum distichum and Forsythia ovata (Oleaceae).</title>
        <authorList>
            <person name="Jang H."/>
        </authorList>
    </citation>
    <scope>NUCLEOTIDE SEQUENCE [LARGE SCALE GENOMIC DNA]</scope>
</reference>
<dbReference type="Proteomes" id="UP001604336">
    <property type="component" value="Unassembled WGS sequence"/>
</dbReference>
<dbReference type="PANTHER" id="PTHR31033:SF18">
    <property type="entry name" value="OS06G0115800 PROTEIN"/>
    <property type="match status" value="1"/>
</dbReference>
<protein>
    <submittedName>
        <fullName evidence="1">Uncharacterized protein</fullName>
    </submittedName>
</protein>
<dbReference type="EMBL" id="JBFOLK010000004">
    <property type="protein sequence ID" value="KAL2517279.1"/>
    <property type="molecule type" value="Genomic_DNA"/>
</dbReference>
<sequence length="124" mass="13597">MLRKSVVMPKTAMVLSIAGSIIGQIIGSRAERLRLKAKVESKKLEPRADPNAAICGYNSVQLDGKPAGHCSNLGIMWDPHTDKAAKTMSPPGNMCFLISMMRISYNDHMERELIKKSIGLSVRS</sequence>
<evidence type="ECO:0000313" key="1">
    <source>
        <dbReference type="EMBL" id="KAL2517279.1"/>
    </source>
</evidence>
<proteinExistence type="predicted"/>
<dbReference type="PANTHER" id="PTHR31033">
    <property type="entry name" value="PROTEIN, PUTATIVE-RELATED"/>
    <property type="match status" value="1"/>
</dbReference>
<keyword evidence="2" id="KW-1185">Reference proteome</keyword>
<name>A0ABD1TX22_9LAMI</name>
<organism evidence="1 2">
    <name type="scientific">Abeliophyllum distichum</name>
    <dbReference type="NCBI Taxonomy" id="126358"/>
    <lineage>
        <taxon>Eukaryota</taxon>
        <taxon>Viridiplantae</taxon>
        <taxon>Streptophyta</taxon>
        <taxon>Embryophyta</taxon>
        <taxon>Tracheophyta</taxon>
        <taxon>Spermatophyta</taxon>
        <taxon>Magnoliopsida</taxon>
        <taxon>eudicotyledons</taxon>
        <taxon>Gunneridae</taxon>
        <taxon>Pentapetalae</taxon>
        <taxon>asterids</taxon>
        <taxon>lamiids</taxon>
        <taxon>Lamiales</taxon>
        <taxon>Oleaceae</taxon>
        <taxon>Forsythieae</taxon>
        <taxon>Abeliophyllum</taxon>
    </lineage>
</organism>
<gene>
    <name evidence="1" type="ORF">Adt_13526</name>
</gene>
<evidence type="ECO:0000313" key="2">
    <source>
        <dbReference type="Proteomes" id="UP001604336"/>
    </source>
</evidence>
<dbReference type="AlphaFoldDB" id="A0ABD1TX22"/>
<comment type="caution">
    <text evidence="1">The sequence shown here is derived from an EMBL/GenBank/DDBJ whole genome shotgun (WGS) entry which is preliminary data.</text>
</comment>
<accession>A0ABD1TX22</accession>